<evidence type="ECO:0000313" key="2">
    <source>
        <dbReference type="Proteomes" id="UP000053257"/>
    </source>
</evidence>
<dbReference type="SUPFAM" id="SSF63724">
    <property type="entry name" value="Cytolysin/lectin"/>
    <property type="match status" value="1"/>
</dbReference>
<gene>
    <name evidence="1" type="ORF">PHLGIDRAFT_17937</name>
</gene>
<dbReference type="EMBL" id="KN840445">
    <property type="protein sequence ID" value="KIP11566.1"/>
    <property type="molecule type" value="Genomic_DNA"/>
</dbReference>
<keyword evidence="2" id="KW-1185">Reference proteome</keyword>
<dbReference type="Gene3D" id="2.60.270.20">
    <property type="entry name" value="Cytolysin/lectin"/>
    <property type="match status" value="1"/>
</dbReference>
<dbReference type="InterPro" id="IPR009960">
    <property type="entry name" value="Fruit_body_lectin_fun"/>
</dbReference>
<evidence type="ECO:0000313" key="1">
    <source>
        <dbReference type="EMBL" id="KIP11566.1"/>
    </source>
</evidence>
<proteinExistence type="predicted"/>
<protein>
    <submittedName>
        <fullName evidence="1">Uncharacterized protein</fullName>
    </submittedName>
</protein>
<dbReference type="STRING" id="745531.A0A0C3S5Z4"/>
<dbReference type="Pfam" id="PF07367">
    <property type="entry name" value="FB_lectin"/>
    <property type="match status" value="1"/>
</dbReference>
<accession>A0A0C3S5Z4</accession>
<sequence length="140" mass="15127">MSYVIRVIVINKNCVEHKLVEKSVWMYANGGTWEQYGEVHKLTMGGSGTSGMLRFLSPSGEYFAIAVGIHNYAPWSGVAVDLGAGETLQAVHKEFYAGGPRSSPTVKDASATSKAGTHVAITFEQEPEKDRTYIATVTLA</sequence>
<dbReference type="Proteomes" id="UP000053257">
    <property type="component" value="Unassembled WGS sequence"/>
</dbReference>
<dbReference type="AlphaFoldDB" id="A0A0C3S5Z4"/>
<dbReference type="HOGENOM" id="CLU_122482_0_0_1"/>
<reference evidence="1 2" key="1">
    <citation type="journal article" date="2014" name="PLoS Genet.">
        <title>Analysis of the Phlebiopsis gigantea genome, transcriptome and secretome provides insight into its pioneer colonization strategies of wood.</title>
        <authorList>
            <person name="Hori C."/>
            <person name="Ishida T."/>
            <person name="Igarashi K."/>
            <person name="Samejima M."/>
            <person name="Suzuki H."/>
            <person name="Master E."/>
            <person name="Ferreira P."/>
            <person name="Ruiz-Duenas F.J."/>
            <person name="Held B."/>
            <person name="Canessa P."/>
            <person name="Larrondo L.F."/>
            <person name="Schmoll M."/>
            <person name="Druzhinina I.S."/>
            <person name="Kubicek C.P."/>
            <person name="Gaskell J.A."/>
            <person name="Kersten P."/>
            <person name="St John F."/>
            <person name="Glasner J."/>
            <person name="Sabat G."/>
            <person name="Splinter BonDurant S."/>
            <person name="Syed K."/>
            <person name="Yadav J."/>
            <person name="Mgbeahuruike A.C."/>
            <person name="Kovalchuk A."/>
            <person name="Asiegbu F.O."/>
            <person name="Lackner G."/>
            <person name="Hoffmeister D."/>
            <person name="Rencoret J."/>
            <person name="Gutierrez A."/>
            <person name="Sun H."/>
            <person name="Lindquist E."/>
            <person name="Barry K."/>
            <person name="Riley R."/>
            <person name="Grigoriev I.V."/>
            <person name="Henrissat B."/>
            <person name="Kues U."/>
            <person name="Berka R.M."/>
            <person name="Martinez A.T."/>
            <person name="Covert S.F."/>
            <person name="Blanchette R.A."/>
            <person name="Cullen D."/>
        </authorList>
    </citation>
    <scope>NUCLEOTIDE SEQUENCE [LARGE SCALE GENOMIC DNA]</scope>
    <source>
        <strain evidence="1 2">11061_1 CR5-6</strain>
    </source>
</reference>
<name>A0A0C3S5Z4_PHLG1</name>
<dbReference type="InterPro" id="IPR015926">
    <property type="entry name" value="Cytolysin/lectin"/>
</dbReference>
<organism evidence="1 2">
    <name type="scientific">Phlebiopsis gigantea (strain 11061_1 CR5-6)</name>
    <name type="common">White-rot fungus</name>
    <name type="synonym">Peniophora gigantea</name>
    <dbReference type="NCBI Taxonomy" id="745531"/>
    <lineage>
        <taxon>Eukaryota</taxon>
        <taxon>Fungi</taxon>
        <taxon>Dikarya</taxon>
        <taxon>Basidiomycota</taxon>
        <taxon>Agaricomycotina</taxon>
        <taxon>Agaricomycetes</taxon>
        <taxon>Polyporales</taxon>
        <taxon>Phanerochaetaceae</taxon>
        <taxon>Phlebiopsis</taxon>
    </lineage>
</organism>
<dbReference type="OrthoDB" id="2794201at2759"/>